<gene>
    <name evidence="14" type="ORF">NLS_LOCUS2661</name>
</gene>
<keyword evidence="6" id="KW-0418">Kinase</keyword>
<sequence>MDTSTYLTEMMQKLEVLNPHHLVNFRSSCHKFILLGMTNKGRITVWADAQTVLRMASELPDGWNIYYTGVGIIGGGMYGTVYRSIDVHVGKMVSIKKVRANSTSEHVPSVLIREITMLKSMKHPNIVSCEDAVVNGNQSYVVYGFVCMNLKSYISRIPDGEWMDIPEQKLYLYQILQAISYCHGRNILHRNLKPENILIDQKGYIKLAEFRFDDSIYKQEGSYVNEDSDRFYKAPELLFGWTFCTPAVDMWSIGCVHAEMALKQALFTPSDSDIDQILSIFKLLSTPPKQTLRRLAQNCSETFPNWTNNRLHEILNGLMDYDGIKIVEKMLTYEPTKRISAENLLANLYFDDIDRTRLPTSE</sequence>
<dbReference type="GO" id="GO:0004693">
    <property type="term" value="F:cyclin-dependent protein serine/threonine kinase activity"/>
    <property type="evidence" value="ECO:0007669"/>
    <property type="project" value="UniProtKB-EC"/>
</dbReference>
<evidence type="ECO:0000256" key="1">
    <source>
        <dbReference type="ARBA" id="ARBA00004123"/>
    </source>
</evidence>
<dbReference type="AlphaFoldDB" id="A0A3P6U7Y5"/>
<evidence type="ECO:0000256" key="2">
    <source>
        <dbReference type="ARBA" id="ARBA00022527"/>
    </source>
</evidence>
<keyword evidence="3" id="KW-0597">Phosphoprotein</keyword>
<dbReference type="Proteomes" id="UP000277928">
    <property type="component" value="Unassembled WGS sequence"/>
</dbReference>
<reference evidence="14 15" key="1">
    <citation type="submission" date="2018-08" db="EMBL/GenBank/DDBJ databases">
        <authorList>
            <person name="Laetsch R D."/>
            <person name="Stevens L."/>
            <person name="Kumar S."/>
            <person name="Blaxter L. M."/>
        </authorList>
    </citation>
    <scope>NUCLEOTIDE SEQUENCE [LARGE SCALE GENOMIC DNA]</scope>
</reference>
<evidence type="ECO:0000256" key="6">
    <source>
        <dbReference type="ARBA" id="ARBA00022777"/>
    </source>
</evidence>
<comment type="catalytic activity">
    <reaction evidence="9">
        <text>L-threonyl-[protein] + ATP = O-phospho-L-threonyl-[protein] + ADP + H(+)</text>
        <dbReference type="Rhea" id="RHEA:46608"/>
        <dbReference type="Rhea" id="RHEA-COMP:11060"/>
        <dbReference type="Rhea" id="RHEA-COMP:11605"/>
        <dbReference type="ChEBI" id="CHEBI:15378"/>
        <dbReference type="ChEBI" id="CHEBI:30013"/>
        <dbReference type="ChEBI" id="CHEBI:30616"/>
        <dbReference type="ChEBI" id="CHEBI:61977"/>
        <dbReference type="ChEBI" id="CHEBI:456216"/>
        <dbReference type="EC" id="2.7.11.22"/>
    </reaction>
</comment>
<evidence type="ECO:0000256" key="9">
    <source>
        <dbReference type="ARBA" id="ARBA00047811"/>
    </source>
</evidence>
<keyword evidence="2" id="KW-0723">Serine/threonine-protein kinase</keyword>
<dbReference type="GO" id="GO:0008353">
    <property type="term" value="F:RNA polymerase II CTD heptapeptide repeat kinase activity"/>
    <property type="evidence" value="ECO:0007669"/>
    <property type="project" value="UniProtKB-EC"/>
</dbReference>
<dbReference type="GO" id="GO:0005524">
    <property type="term" value="F:ATP binding"/>
    <property type="evidence" value="ECO:0007669"/>
    <property type="project" value="UniProtKB-UniRule"/>
</dbReference>
<dbReference type="GO" id="GO:0007095">
    <property type="term" value="P:mitotic G2 DNA damage checkpoint signaling"/>
    <property type="evidence" value="ECO:0007669"/>
    <property type="project" value="TreeGrafter"/>
</dbReference>
<evidence type="ECO:0000256" key="5">
    <source>
        <dbReference type="ARBA" id="ARBA00022741"/>
    </source>
</evidence>
<accession>A0A3P6U7Y5</accession>
<dbReference type="Gene3D" id="1.10.510.10">
    <property type="entry name" value="Transferase(Phosphotransferase) domain 1"/>
    <property type="match status" value="1"/>
</dbReference>
<organism evidence="14 15">
    <name type="scientific">Litomosoides sigmodontis</name>
    <name type="common">Filarial nematode worm</name>
    <dbReference type="NCBI Taxonomy" id="42156"/>
    <lineage>
        <taxon>Eukaryota</taxon>
        <taxon>Metazoa</taxon>
        <taxon>Ecdysozoa</taxon>
        <taxon>Nematoda</taxon>
        <taxon>Chromadorea</taxon>
        <taxon>Rhabditida</taxon>
        <taxon>Spirurina</taxon>
        <taxon>Spiruromorpha</taxon>
        <taxon>Filarioidea</taxon>
        <taxon>Onchocercidae</taxon>
        <taxon>Litomosoides</taxon>
    </lineage>
</organism>
<dbReference type="STRING" id="42156.A0A3P6U7Y5"/>
<dbReference type="SUPFAM" id="SSF56112">
    <property type="entry name" value="Protein kinase-like (PK-like)"/>
    <property type="match status" value="1"/>
</dbReference>
<comment type="catalytic activity">
    <reaction evidence="10">
        <text>L-seryl-[protein] + ATP = O-phospho-L-seryl-[protein] + ADP + H(+)</text>
        <dbReference type="Rhea" id="RHEA:17989"/>
        <dbReference type="Rhea" id="RHEA-COMP:9863"/>
        <dbReference type="Rhea" id="RHEA-COMP:11604"/>
        <dbReference type="ChEBI" id="CHEBI:15378"/>
        <dbReference type="ChEBI" id="CHEBI:29999"/>
        <dbReference type="ChEBI" id="CHEBI:30616"/>
        <dbReference type="ChEBI" id="CHEBI:83421"/>
        <dbReference type="ChEBI" id="CHEBI:456216"/>
        <dbReference type="EC" id="2.7.11.22"/>
    </reaction>
</comment>
<evidence type="ECO:0000256" key="8">
    <source>
        <dbReference type="ARBA" id="ARBA00023242"/>
    </source>
</evidence>
<dbReference type="Pfam" id="PF00069">
    <property type="entry name" value="Pkinase"/>
    <property type="match status" value="1"/>
</dbReference>
<evidence type="ECO:0000256" key="4">
    <source>
        <dbReference type="ARBA" id="ARBA00022679"/>
    </source>
</evidence>
<keyword evidence="8" id="KW-0539">Nucleus</keyword>
<comment type="subcellular location">
    <subcellularLocation>
        <location evidence="1">Nucleus</location>
    </subcellularLocation>
</comment>
<feature type="domain" description="Protein kinase" evidence="13">
    <location>
        <begin position="67"/>
        <end position="350"/>
    </location>
</feature>
<dbReference type="GO" id="GO:0000086">
    <property type="term" value="P:G2/M transition of mitotic cell cycle"/>
    <property type="evidence" value="ECO:0007669"/>
    <property type="project" value="TreeGrafter"/>
</dbReference>
<comment type="catalytic activity">
    <reaction evidence="11">
        <text>[DNA-directed RNA polymerase] + ATP = phospho-[DNA-directed RNA polymerase] + ADP + H(+)</text>
        <dbReference type="Rhea" id="RHEA:10216"/>
        <dbReference type="Rhea" id="RHEA-COMP:11321"/>
        <dbReference type="Rhea" id="RHEA-COMP:11322"/>
        <dbReference type="ChEBI" id="CHEBI:15378"/>
        <dbReference type="ChEBI" id="CHEBI:30616"/>
        <dbReference type="ChEBI" id="CHEBI:43176"/>
        <dbReference type="ChEBI" id="CHEBI:68546"/>
        <dbReference type="ChEBI" id="CHEBI:456216"/>
        <dbReference type="EC" id="2.7.11.23"/>
    </reaction>
</comment>
<keyword evidence="15" id="KW-1185">Reference proteome</keyword>
<dbReference type="InterPro" id="IPR017441">
    <property type="entry name" value="Protein_kinase_ATP_BS"/>
</dbReference>
<evidence type="ECO:0000256" key="10">
    <source>
        <dbReference type="ARBA" id="ARBA00048367"/>
    </source>
</evidence>
<evidence type="ECO:0000313" key="15">
    <source>
        <dbReference type="Proteomes" id="UP000277928"/>
    </source>
</evidence>
<evidence type="ECO:0000313" key="14">
    <source>
        <dbReference type="EMBL" id="VDK74888.1"/>
    </source>
</evidence>
<evidence type="ECO:0000256" key="12">
    <source>
        <dbReference type="PROSITE-ProRule" id="PRU10141"/>
    </source>
</evidence>
<dbReference type="InterPro" id="IPR011009">
    <property type="entry name" value="Kinase-like_dom_sf"/>
</dbReference>
<dbReference type="PROSITE" id="PS50011">
    <property type="entry name" value="PROTEIN_KINASE_DOM"/>
    <property type="match status" value="1"/>
</dbReference>
<dbReference type="PANTHER" id="PTHR24056">
    <property type="entry name" value="CELL DIVISION PROTEIN KINASE"/>
    <property type="match status" value="1"/>
</dbReference>
<proteinExistence type="predicted"/>
<dbReference type="Gene3D" id="3.30.200.20">
    <property type="entry name" value="Phosphorylase Kinase, domain 1"/>
    <property type="match status" value="1"/>
</dbReference>
<evidence type="ECO:0000259" key="13">
    <source>
        <dbReference type="PROSITE" id="PS50011"/>
    </source>
</evidence>
<keyword evidence="7 12" id="KW-0067">ATP-binding</keyword>
<dbReference type="InterPro" id="IPR000719">
    <property type="entry name" value="Prot_kinase_dom"/>
</dbReference>
<dbReference type="PANTHER" id="PTHR24056:SF334">
    <property type="entry name" value="CYCLIN-DEPENDENT KINASE 1"/>
    <property type="match status" value="1"/>
</dbReference>
<dbReference type="InterPro" id="IPR050108">
    <property type="entry name" value="CDK"/>
</dbReference>
<evidence type="ECO:0000256" key="3">
    <source>
        <dbReference type="ARBA" id="ARBA00022553"/>
    </source>
</evidence>
<dbReference type="EMBL" id="UYRX01000127">
    <property type="protein sequence ID" value="VDK74888.1"/>
    <property type="molecule type" value="Genomic_DNA"/>
</dbReference>
<keyword evidence="5 12" id="KW-0547">Nucleotide-binding</keyword>
<evidence type="ECO:0000256" key="11">
    <source>
        <dbReference type="ARBA" id="ARBA00049280"/>
    </source>
</evidence>
<dbReference type="FunFam" id="1.10.510.10:FF:000624">
    <property type="entry name" value="Mitogen-activated protein kinase"/>
    <property type="match status" value="1"/>
</dbReference>
<dbReference type="OrthoDB" id="5777005at2759"/>
<keyword evidence="4" id="KW-0808">Transferase</keyword>
<evidence type="ECO:0000256" key="7">
    <source>
        <dbReference type="ARBA" id="ARBA00022840"/>
    </source>
</evidence>
<dbReference type="GO" id="GO:0005634">
    <property type="term" value="C:nucleus"/>
    <property type="evidence" value="ECO:0007669"/>
    <property type="project" value="UniProtKB-SubCell"/>
</dbReference>
<dbReference type="PROSITE" id="PS00107">
    <property type="entry name" value="PROTEIN_KINASE_ATP"/>
    <property type="match status" value="1"/>
</dbReference>
<name>A0A3P6U7Y5_LITSI</name>
<feature type="binding site" evidence="12">
    <location>
        <position position="97"/>
    </location>
    <ligand>
        <name>ATP</name>
        <dbReference type="ChEBI" id="CHEBI:30616"/>
    </ligand>
</feature>
<protein>
    <recommendedName>
        <fullName evidence="13">Protein kinase domain-containing protein</fullName>
    </recommendedName>
</protein>
<dbReference type="OMA" id="GIMIVQK"/>